<protein>
    <submittedName>
        <fullName evidence="1">Uncharacterized protein</fullName>
    </submittedName>
</protein>
<keyword evidence="2" id="KW-1185">Reference proteome</keyword>
<reference evidence="1 2" key="1">
    <citation type="journal article" date="2019" name="Sci. Rep.">
        <title>Orb-weaving spider Araneus ventricosus genome elucidates the spidroin gene catalogue.</title>
        <authorList>
            <person name="Kono N."/>
            <person name="Nakamura H."/>
            <person name="Ohtoshi R."/>
            <person name="Moran D.A.P."/>
            <person name="Shinohara A."/>
            <person name="Yoshida Y."/>
            <person name="Fujiwara M."/>
            <person name="Mori M."/>
            <person name="Tomita M."/>
            <person name="Arakawa K."/>
        </authorList>
    </citation>
    <scope>NUCLEOTIDE SEQUENCE [LARGE SCALE GENOMIC DNA]</scope>
</reference>
<dbReference type="AlphaFoldDB" id="A0A4Y2KXK0"/>
<accession>A0A4Y2KXK0</accession>
<comment type="caution">
    <text evidence="1">The sequence shown here is derived from an EMBL/GenBank/DDBJ whole genome shotgun (WGS) entry which is preliminary data.</text>
</comment>
<feature type="non-terminal residue" evidence="1">
    <location>
        <position position="55"/>
    </location>
</feature>
<organism evidence="1 2">
    <name type="scientific">Araneus ventricosus</name>
    <name type="common">Orbweaver spider</name>
    <name type="synonym">Epeira ventricosa</name>
    <dbReference type="NCBI Taxonomy" id="182803"/>
    <lineage>
        <taxon>Eukaryota</taxon>
        <taxon>Metazoa</taxon>
        <taxon>Ecdysozoa</taxon>
        <taxon>Arthropoda</taxon>
        <taxon>Chelicerata</taxon>
        <taxon>Arachnida</taxon>
        <taxon>Araneae</taxon>
        <taxon>Araneomorphae</taxon>
        <taxon>Entelegynae</taxon>
        <taxon>Araneoidea</taxon>
        <taxon>Araneidae</taxon>
        <taxon>Araneus</taxon>
    </lineage>
</organism>
<dbReference type="Proteomes" id="UP000499080">
    <property type="component" value="Unassembled WGS sequence"/>
</dbReference>
<name>A0A4Y2KXK0_ARAVE</name>
<evidence type="ECO:0000313" key="2">
    <source>
        <dbReference type="Proteomes" id="UP000499080"/>
    </source>
</evidence>
<gene>
    <name evidence="1" type="ORF">AVEN_74212_1</name>
</gene>
<evidence type="ECO:0000313" key="1">
    <source>
        <dbReference type="EMBL" id="GBN07154.1"/>
    </source>
</evidence>
<sequence length="55" mass="6261">MKGREVADDAAYYTASKHRMSRALGKLSKGSSPALRVLPSNDSKYRYFQLLGRRR</sequence>
<proteinExistence type="predicted"/>
<dbReference type="EMBL" id="BGPR01274367">
    <property type="protein sequence ID" value="GBN07154.1"/>
    <property type="molecule type" value="Genomic_DNA"/>
</dbReference>